<feature type="region of interest" description="Disordered" evidence="1">
    <location>
        <begin position="1"/>
        <end position="22"/>
    </location>
</feature>
<feature type="compositionally biased region" description="Polar residues" evidence="1">
    <location>
        <begin position="1"/>
        <end position="18"/>
    </location>
</feature>
<dbReference type="EMBL" id="LWDG02000878">
    <property type="protein sequence ID" value="KAE8261969.1"/>
    <property type="molecule type" value="Genomic_DNA"/>
</dbReference>
<gene>
    <name evidence="2" type="ORF">A4X09_0g7564</name>
</gene>
<sequence length="47" mass="5307">RSKSWRPTSTSQRRNTAHGNAIEAKDSKTSFLKATIDKIKTFIADIE</sequence>
<reference evidence="2" key="1">
    <citation type="submission" date="2016-04" db="EMBL/GenBank/DDBJ databases">
        <authorList>
            <person name="Nguyen H.D."/>
            <person name="Samba Siva P."/>
            <person name="Cullis J."/>
            <person name="Levesque C.A."/>
            <person name="Hambleton S."/>
        </authorList>
    </citation>
    <scope>NUCLEOTIDE SEQUENCE</scope>
    <source>
        <strain evidence="2">DAOMC 236422</strain>
    </source>
</reference>
<proteinExistence type="predicted"/>
<feature type="non-terminal residue" evidence="2">
    <location>
        <position position="1"/>
    </location>
</feature>
<organism evidence="2 3">
    <name type="scientific">Tilletia walkeri</name>
    <dbReference type="NCBI Taxonomy" id="117179"/>
    <lineage>
        <taxon>Eukaryota</taxon>
        <taxon>Fungi</taxon>
        <taxon>Dikarya</taxon>
        <taxon>Basidiomycota</taxon>
        <taxon>Ustilaginomycotina</taxon>
        <taxon>Exobasidiomycetes</taxon>
        <taxon>Tilletiales</taxon>
        <taxon>Tilletiaceae</taxon>
        <taxon>Tilletia</taxon>
    </lineage>
</organism>
<dbReference type="AlphaFoldDB" id="A0A8X7N2Z1"/>
<evidence type="ECO:0000313" key="2">
    <source>
        <dbReference type="EMBL" id="KAE8261969.1"/>
    </source>
</evidence>
<comment type="caution">
    <text evidence="2">The sequence shown here is derived from an EMBL/GenBank/DDBJ whole genome shotgun (WGS) entry which is preliminary data.</text>
</comment>
<reference evidence="2" key="2">
    <citation type="journal article" date="2019" name="IMA Fungus">
        <title>Genome sequencing and comparison of five Tilletia species to identify candidate genes for the detection of regulated species infecting wheat.</title>
        <authorList>
            <person name="Nguyen H.D.T."/>
            <person name="Sultana T."/>
            <person name="Kesanakurti P."/>
            <person name="Hambleton S."/>
        </authorList>
    </citation>
    <scope>NUCLEOTIDE SEQUENCE</scope>
    <source>
        <strain evidence="2">DAOMC 236422</strain>
    </source>
</reference>
<accession>A0A8X7N2Z1</accession>
<keyword evidence="3" id="KW-1185">Reference proteome</keyword>
<evidence type="ECO:0000313" key="3">
    <source>
        <dbReference type="Proteomes" id="UP000078113"/>
    </source>
</evidence>
<name>A0A8X7N2Z1_9BASI</name>
<dbReference type="Proteomes" id="UP000078113">
    <property type="component" value="Unassembled WGS sequence"/>
</dbReference>
<protein>
    <submittedName>
        <fullName evidence="2">Uncharacterized protein</fullName>
    </submittedName>
</protein>
<evidence type="ECO:0000256" key="1">
    <source>
        <dbReference type="SAM" id="MobiDB-lite"/>
    </source>
</evidence>